<evidence type="ECO:0000259" key="1">
    <source>
        <dbReference type="Pfam" id="PF20582"/>
    </source>
</evidence>
<dbReference type="PANTHER" id="PTHR30471">
    <property type="entry name" value="DNA REPAIR PROTEIN RADC"/>
    <property type="match status" value="1"/>
</dbReference>
<dbReference type="InterPro" id="IPR010994">
    <property type="entry name" value="RuvA_2-like"/>
</dbReference>
<organism evidence="2 3">
    <name type="scientific">Pedobacter jamesrossensis</name>
    <dbReference type="NCBI Taxonomy" id="1908238"/>
    <lineage>
        <taxon>Bacteria</taxon>
        <taxon>Pseudomonadati</taxon>
        <taxon>Bacteroidota</taxon>
        <taxon>Sphingobacteriia</taxon>
        <taxon>Sphingobacteriales</taxon>
        <taxon>Sphingobacteriaceae</taxon>
        <taxon>Pedobacter</taxon>
    </lineage>
</organism>
<dbReference type="PANTHER" id="PTHR30471:SF3">
    <property type="entry name" value="UPF0758 PROTEIN YEES-RELATED"/>
    <property type="match status" value="1"/>
</dbReference>
<dbReference type="InterPro" id="IPR001405">
    <property type="entry name" value="UPF0758"/>
</dbReference>
<proteinExistence type="predicted"/>
<accession>A0ABV8NN16</accession>
<dbReference type="RefSeq" id="WP_378960313.1">
    <property type="nucleotide sequence ID" value="NZ_JBHRXC010000016.1"/>
</dbReference>
<dbReference type="Pfam" id="PF20582">
    <property type="entry name" value="UPF0758_N"/>
    <property type="match status" value="1"/>
</dbReference>
<comment type="caution">
    <text evidence="2">The sequence shown here is derived from an EMBL/GenBank/DDBJ whole genome shotgun (WGS) entry which is preliminary data.</text>
</comment>
<keyword evidence="3" id="KW-1185">Reference proteome</keyword>
<sequence>MKPRERMLAHGPSALSDGELLAMLIGSGTPRETAVDLAERILKEFGGLQGLVSASYQNLARFTGMGFAKCSAILSAIEIAMRLFVRGGEVPSAELPA</sequence>
<dbReference type="EMBL" id="JBHSBY010000091">
    <property type="protein sequence ID" value="MFC4196972.1"/>
    <property type="molecule type" value="Genomic_DNA"/>
</dbReference>
<name>A0ABV8NN16_9SPHI</name>
<dbReference type="InterPro" id="IPR046778">
    <property type="entry name" value="UPF0758_N"/>
</dbReference>
<evidence type="ECO:0000313" key="2">
    <source>
        <dbReference type="EMBL" id="MFC4196972.1"/>
    </source>
</evidence>
<feature type="domain" description="UPF0758" evidence="1">
    <location>
        <begin position="2"/>
        <end position="70"/>
    </location>
</feature>
<dbReference type="Proteomes" id="UP001595792">
    <property type="component" value="Unassembled WGS sequence"/>
</dbReference>
<evidence type="ECO:0000313" key="3">
    <source>
        <dbReference type="Proteomes" id="UP001595792"/>
    </source>
</evidence>
<gene>
    <name evidence="2" type="ORF">ACFOUY_09705</name>
</gene>
<protein>
    <submittedName>
        <fullName evidence="2">UPF0758 domain-containing protein</fullName>
    </submittedName>
</protein>
<dbReference type="SUPFAM" id="SSF47781">
    <property type="entry name" value="RuvA domain 2-like"/>
    <property type="match status" value="1"/>
</dbReference>
<reference evidence="3" key="1">
    <citation type="journal article" date="2019" name="Int. J. Syst. Evol. Microbiol.">
        <title>The Global Catalogue of Microorganisms (GCM) 10K type strain sequencing project: providing services to taxonomists for standard genome sequencing and annotation.</title>
        <authorList>
            <consortium name="The Broad Institute Genomics Platform"/>
            <consortium name="The Broad Institute Genome Sequencing Center for Infectious Disease"/>
            <person name="Wu L."/>
            <person name="Ma J."/>
        </authorList>
    </citation>
    <scope>NUCLEOTIDE SEQUENCE [LARGE SCALE GENOMIC DNA]</scope>
    <source>
        <strain evidence="3">CCM 8689</strain>
    </source>
</reference>